<dbReference type="Proteomes" id="UP000027222">
    <property type="component" value="Unassembled WGS sequence"/>
</dbReference>
<sequence length="132" mass="15190">MLSKPSETKGERRRERIGGYAMSHALVEQWALRLLGEDEMSREDATASVDIVNFILDMKKNYDFKIRSVGEVSCVHCMIVTHRGEAKNAFVTTPASEIEQFVPNDADKKVLDFLEEQGFVEKRDFNFETWLN</sequence>
<dbReference type="AlphaFoldDB" id="A0A067TDC2"/>
<protein>
    <submittedName>
        <fullName evidence="1">Uncharacterized protein</fullName>
    </submittedName>
</protein>
<name>A0A067TDC2_GALM3</name>
<evidence type="ECO:0000313" key="2">
    <source>
        <dbReference type="Proteomes" id="UP000027222"/>
    </source>
</evidence>
<evidence type="ECO:0000313" key="1">
    <source>
        <dbReference type="EMBL" id="KDR77894.1"/>
    </source>
</evidence>
<keyword evidence="2" id="KW-1185">Reference proteome</keyword>
<dbReference type="HOGENOM" id="CLU_1927778_0_0_1"/>
<gene>
    <name evidence="1" type="ORF">GALMADRAFT_266486</name>
</gene>
<proteinExistence type="predicted"/>
<accession>A0A067TDC2</accession>
<dbReference type="EMBL" id="KL142375">
    <property type="protein sequence ID" value="KDR77894.1"/>
    <property type="molecule type" value="Genomic_DNA"/>
</dbReference>
<organism evidence="1 2">
    <name type="scientific">Galerina marginata (strain CBS 339.88)</name>
    <dbReference type="NCBI Taxonomy" id="685588"/>
    <lineage>
        <taxon>Eukaryota</taxon>
        <taxon>Fungi</taxon>
        <taxon>Dikarya</taxon>
        <taxon>Basidiomycota</taxon>
        <taxon>Agaricomycotina</taxon>
        <taxon>Agaricomycetes</taxon>
        <taxon>Agaricomycetidae</taxon>
        <taxon>Agaricales</taxon>
        <taxon>Agaricineae</taxon>
        <taxon>Strophariaceae</taxon>
        <taxon>Galerina</taxon>
    </lineage>
</organism>
<reference evidence="2" key="1">
    <citation type="journal article" date="2014" name="Proc. Natl. Acad. Sci. U.S.A.">
        <title>Extensive sampling of basidiomycete genomes demonstrates inadequacy of the white-rot/brown-rot paradigm for wood decay fungi.</title>
        <authorList>
            <person name="Riley R."/>
            <person name="Salamov A.A."/>
            <person name="Brown D.W."/>
            <person name="Nagy L.G."/>
            <person name="Floudas D."/>
            <person name="Held B.W."/>
            <person name="Levasseur A."/>
            <person name="Lombard V."/>
            <person name="Morin E."/>
            <person name="Otillar R."/>
            <person name="Lindquist E.A."/>
            <person name="Sun H."/>
            <person name="LaButti K.M."/>
            <person name="Schmutz J."/>
            <person name="Jabbour D."/>
            <person name="Luo H."/>
            <person name="Baker S.E."/>
            <person name="Pisabarro A.G."/>
            <person name="Walton J.D."/>
            <person name="Blanchette R.A."/>
            <person name="Henrissat B."/>
            <person name="Martin F."/>
            <person name="Cullen D."/>
            <person name="Hibbett D.S."/>
            <person name="Grigoriev I.V."/>
        </authorList>
    </citation>
    <scope>NUCLEOTIDE SEQUENCE [LARGE SCALE GENOMIC DNA]</scope>
    <source>
        <strain evidence="2">CBS 339.88</strain>
    </source>
</reference>